<name>A0A0F9FAL7_9ZZZZ</name>
<reference evidence="1" key="1">
    <citation type="journal article" date="2015" name="Nature">
        <title>Complex archaea that bridge the gap between prokaryotes and eukaryotes.</title>
        <authorList>
            <person name="Spang A."/>
            <person name="Saw J.H."/>
            <person name="Jorgensen S.L."/>
            <person name="Zaremba-Niedzwiedzka K."/>
            <person name="Martijn J."/>
            <person name="Lind A.E."/>
            <person name="van Eijk R."/>
            <person name="Schleper C."/>
            <person name="Guy L."/>
            <person name="Ettema T.J."/>
        </authorList>
    </citation>
    <scope>NUCLEOTIDE SEQUENCE</scope>
</reference>
<proteinExistence type="predicted"/>
<dbReference type="AlphaFoldDB" id="A0A0F9FAL7"/>
<dbReference type="EMBL" id="LAZR01021984">
    <property type="protein sequence ID" value="KKL83414.1"/>
    <property type="molecule type" value="Genomic_DNA"/>
</dbReference>
<organism evidence="1">
    <name type="scientific">marine sediment metagenome</name>
    <dbReference type="NCBI Taxonomy" id="412755"/>
    <lineage>
        <taxon>unclassified sequences</taxon>
        <taxon>metagenomes</taxon>
        <taxon>ecological metagenomes</taxon>
    </lineage>
</organism>
<comment type="caution">
    <text evidence="1">The sequence shown here is derived from an EMBL/GenBank/DDBJ whole genome shotgun (WGS) entry which is preliminary data.</text>
</comment>
<gene>
    <name evidence="1" type="ORF">LCGC14_1974980</name>
</gene>
<evidence type="ECO:0000313" key="1">
    <source>
        <dbReference type="EMBL" id="KKL83414.1"/>
    </source>
</evidence>
<accession>A0A0F9FAL7</accession>
<protein>
    <submittedName>
        <fullName evidence="1">Uncharacterized protein</fullName>
    </submittedName>
</protein>
<sequence length="127" mass="13934">MSLGRCVIDGADAVAVYPLLPGSPAFCSTHYNQHDAGPYGVDLSPSDAEMDMALFEDGFLPFEPPYDIDDNTWTDQGGNISKIENLTDSHLRNIRRWIERKAGEAEDSHGVPQALAAMDKEIARRGL</sequence>